<dbReference type="RefSeq" id="WP_010836321.1">
    <property type="nucleotide sequence ID" value="NZ_QRCM01000001.1"/>
</dbReference>
<evidence type="ECO:0000256" key="5">
    <source>
        <dbReference type="PIRSR" id="PIRSR000343-2"/>
    </source>
</evidence>
<evidence type="ECO:0000313" key="6">
    <source>
        <dbReference type="EMBL" id="TXG91231.1"/>
    </source>
</evidence>
<dbReference type="PIRSF" id="PIRSF000343">
    <property type="entry name" value="Haem_Oase"/>
    <property type="match status" value="1"/>
</dbReference>
<dbReference type="SUPFAM" id="SSF48613">
    <property type="entry name" value="Heme oxygenase-like"/>
    <property type="match status" value="1"/>
</dbReference>
<name>A0A6P2CHM2_9NOCA</name>
<dbReference type="GO" id="GO:0046872">
    <property type="term" value="F:metal ion binding"/>
    <property type="evidence" value="ECO:0007669"/>
    <property type="project" value="UniProtKB-KW"/>
</dbReference>
<evidence type="ECO:0000256" key="4">
    <source>
        <dbReference type="PIRSR" id="PIRSR000343-1"/>
    </source>
</evidence>
<keyword evidence="3 5" id="KW-0408">Iron</keyword>
<feature type="binding site" evidence="4">
    <location>
        <position position="176"/>
    </location>
    <ligand>
        <name>heme b</name>
        <dbReference type="ChEBI" id="CHEBI:60344"/>
    </ligand>
</feature>
<dbReference type="PRINTS" id="PR00088">
    <property type="entry name" value="HAEMOXYGNASE"/>
</dbReference>
<keyword evidence="1 4" id="KW-0349">Heme</keyword>
<dbReference type="Gene3D" id="1.20.910.10">
    <property type="entry name" value="Heme oxygenase-like"/>
    <property type="match status" value="1"/>
</dbReference>
<feature type="binding site" evidence="4">
    <location>
        <position position="129"/>
    </location>
    <ligand>
        <name>heme b</name>
        <dbReference type="ChEBI" id="CHEBI:60344"/>
    </ligand>
</feature>
<dbReference type="GO" id="GO:0006979">
    <property type="term" value="P:response to oxidative stress"/>
    <property type="evidence" value="ECO:0007669"/>
    <property type="project" value="TreeGrafter"/>
</dbReference>
<dbReference type="InterPro" id="IPR002051">
    <property type="entry name" value="Haem_Oase"/>
</dbReference>
<evidence type="ECO:0000256" key="2">
    <source>
        <dbReference type="ARBA" id="ARBA00022723"/>
    </source>
</evidence>
<dbReference type="GO" id="GO:0020037">
    <property type="term" value="F:heme binding"/>
    <property type="evidence" value="ECO:0007669"/>
    <property type="project" value="TreeGrafter"/>
</dbReference>
<keyword evidence="2 5" id="KW-0479">Metal-binding</keyword>
<dbReference type="GO" id="GO:0042167">
    <property type="term" value="P:heme catabolic process"/>
    <property type="evidence" value="ECO:0007669"/>
    <property type="project" value="TreeGrafter"/>
</dbReference>
<dbReference type="EMBL" id="QRCM01000001">
    <property type="protein sequence ID" value="TXG91231.1"/>
    <property type="molecule type" value="Genomic_DNA"/>
</dbReference>
<protein>
    <submittedName>
        <fullName evidence="6">Biliverdin-producing heme oxygenase</fullName>
    </submittedName>
</protein>
<dbReference type="GO" id="GO:0004392">
    <property type="term" value="F:heme oxygenase (decyclizing) activity"/>
    <property type="evidence" value="ECO:0007669"/>
    <property type="project" value="InterPro"/>
</dbReference>
<dbReference type="Pfam" id="PF01126">
    <property type="entry name" value="Heme_oxygenase"/>
    <property type="match status" value="1"/>
</dbReference>
<comment type="caution">
    <text evidence="6">The sequence shown here is derived from an EMBL/GenBank/DDBJ whole genome shotgun (WGS) entry which is preliminary data.</text>
</comment>
<dbReference type="InterPro" id="IPR016053">
    <property type="entry name" value="Haem_Oase-like"/>
</dbReference>
<evidence type="ECO:0000313" key="7">
    <source>
        <dbReference type="Proteomes" id="UP000471120"/>
    </source>
</evidence>
<accession>A0A6P2CHM2</accession>
<dbReference type="GO" id="GO:0006788">
    <property type="term" value="P:heme oxidation"/>
    <property type="evidence" value="ECO:0007669"/>
    <property type="project" value="InterPro"/>
</dbReference>
<sequence length="216" mass="24008">MSTIPHVRGLSERLRTDTADAHRQAEESGFVDALLAGELPIEAYAELLAQSYLIYEALERVGAESADDPIVAEFLADELLRVPALEADLAHLRGAGWRETLTALPATARYVERIESARTDPAVFVAHHYIRYLGDLSGGQIIRRKVGDAYGLTGDGVRFYIFDEIPKPKPFKDAYRASLDAAPFDDLQAQRIVDEVTAAYELNRALFADLDEFARR</sequence>
<organism evidence="6 7">
    <name type="scientific">Rhodococcus rhodnii</name>
    <dbReference type="NCBI Taxonomy" id="38312"/>
    <lineage>
        <taxon>Bacteria</taxon>
        <taxon>Bacillati</taxon>
        <taxon>Actinomycetota</taxon>
        <taxon>Actinomycetes</taxon>
        <taxon>Mycobacteriales</taxon>
        <taxon>Nocardiaceae</taxon>
        <taxon>Rhodococcus</taxon>
    </lineage>
</organism>
<gene>
    <name evidence="6" type="ORF">DW322_14675</name>
</gene>
<dbReference type="PANTHER" id="PTHR10720:SF0">
    <property type="entry name" value="HEME OXYGENASE"/>
    <property type="match status" value="1"/>
</dbReference>
<evidence type="ECO:0000256" key="1">
    <source>
        <dbReference type="ARBA" id="ARBA00022617"/>
    </source>
</evidence>
<dbReference type="PANTHER" id="PTHR10720">
    <property type="entry name" value="HEME OXYGENASE"/>
    <property type="match status" value="1"/>
</dbReference>
<dbReference type="Proteomes" id="UP000471120">
    <property type="component" value="Unassembled WGS sequence"/>
</dbReference>
<reference evidence="6 7" key="1">
    <citation type="submission" date="2018-07" db="EMBL/GenBank/DDBJ databases">
        <title>Genome sequence of Rhodococcus rhodnii ATCC 35071 from Rhodnius prolixus.</title>
        <authorList>
            <person name="Patel V."/>
            <person name="Vogel K.J."/>
        </authorList>
    </citation>
    <scope>NUCLEOTIDE SEQUENCE [LARGE SCALE GENOMIC DNA]</scope>
    <source>
        <strain evidence="6 7">ATCC 35071</strain>
    </source>
</reference>
<feature type="binding site" description="axial binding residue" evidence="5">
    <location>
        <position position="22"/>
    </location>
    <ligand>
        <name>heme b</name>
        <dbReference type="ChEBI" id="CHEBI:60344"/>
    </ligand>
    <ligandPart>
        <name>Fe</name>
        <dbReference type="ChEBI" id="CHEBI:18248"/>
    </ligandPart>
</feature>
<dbReference type="InterPro" id="IPR016084">
    <property type="entry name" value="Haem_Oase-like_multi-hlx"/>
</dbReference>
<evidence type="ECO:0000256" key="3">
    <source>
        <dbReference type="ARBA" id="ARBA00023004"/>
    </source>
</evidence>
<feature type="binding site" evidence="4">
    <location>
        <position position="15"/>
    </location>
    <ligand>
        <name>heme b</name>
        <dbReference type="ChEBI" id="CHEBI:60344"/>
    </ligand>
</feature>
<dbReference type="CDD" id="cd19165">
    <property type="entry name" value="HemeO"/>
    <property type="match status" value="1"/>
</dbReference>
<dbReference type="AlphaFoldDB" id="A0A6P2CHM2"/>
<proteinExistence type="predicted"/>